<dbReference type="Gene3D" id="2.60.220.50">
    <property type="match status" value="1"/>
</dbReference>
<feature type="compositionally biased region" description="Polar residues" evidence="17">
    <location>
        <begin position="1339"/>
        <end position="1357"/>
    </location>
</feature>
<evidence type="ECO:0000256" key="4">
    <source>
        <dbReference type="ARBA" id="ARBA00022729"/>
    </source>
</evidence>
<evidence type="ECO:0000256" key="2">
    <source>
        <dbReference type="ARBA" id="ARBA00007343"/>
    </source>
</evidence>
<dbReference type="PANTHER" id="PTHR12011:SF277">
    <property type="entry name" value="ADHESION G-PROTEIN COUPLED RECEPTOR G4"/>
    <property type="match status" value="1"/>
</dbReference>
<name>A0A6P3FQL1_OCTDE</name>
<dbReference type="FunFam" id="2.60.120.200:FF:000172">
    <property type="entry name" value="Adhesion G protein-coupled receptor G4"/>
    <property type="match status" value="1"/>
</dbReference>
<dbReference type="InterPro" id="IPR017981">
    <property type="entry name" value="GPCR_2-like_7TM"/>
</dbReference>
<feature type="compositionally biased region" description="Low complexity" evidence="17">
    <location>
        <begin position="2044"/>
        <end position="2063"/>
    </location>
</feature>
<keyword evidence="7 18" id="KW-0472">Membrane</keyword>
<evidence type="ECO:0000256" key="1">
    <source>
        <dbReference type="ARBA" id="ARBA00004141"/>
    </source>
</evidence>
<feature type="domain" description="G-protein coupled receptors family 2 profile 2" evidence="20">
    <location>
        <begin position="2713"/>
        <end position="2960"/>
    </location>
</feature>
<protein>
    <recommendedName>
        <fullName evidence="12">Adhesion G-protein coupled receptor G4</fullName>
    </recommendedName>
    <alternativeName>
        <fullName evidence="13">G-protein coupled receptor 112</fullName>
    </alternativeName>
</protein>
<dbReference type="InterPro" id="IPR001759">
    <property type="entry name" value="PTX_dom"/>
</dbReference>
<feature type="transmembrane region" description="Helical" evidence="18">
    <location>
        <begin position="2786"/>
        <end position="2808"/>
    </location>
</feature>
<dbReference type="FunCoup" id="A0A6P3FQL1">
    <property type="interactions" value="1"/>
</dbReference>
<feature type="region of interest" description="Disordered" evidence="17">
    <location>
        <begin position="2095"/>
        <end position="2115"/>
    </location>
</feature>
<comment type="subunit">
    <text evidence="15">Homodimer; homodimerizes via its Pentraxin domain in a calcium-independent manner. Heterodimer of 2 chains generated by proteolytic processing; the large extracellular N-terminal fragment and the membrane-bound C-terminal fragment predominantly remain associated and non-covalently linked.</text>
</comment>
<evidence type="ECO:0000256" key="9">
    <source>
        <dbReference type="ARBA" id="ARBA00023170"/>
    </source>
</evidence>
<dbReference type="GO" id="GO:0007189">
    <property type="term" value="P:adenylate cyclase-activating G protein-coupled receptor signaling pathway"/>
    <property type="evidence" value="ECO:0007669"/>
    <property type="project" value="TreeGrafter"/>
</dbReference>
<dbReference type="Gene3D" id="2.60.120.200">
    <property type="match status" value="1"/>
</dbReference>
<feature type="compositionally biased region" description="Low complexity" evidence="17">
    <location>
        <begin position="685"/>
        <end position="697"/>
    </location>
</feature>
<dbReference type="PROSITE" id="PS50261">
    <property type="entry name" value="G_PROTEIN_RECEP_F2_4"/>
    <property type="match status" value="1"/>
</dbReference>
<dbReference type="InterPro" id="IPR017983">
    <property type="entry name" value="GPCR_2_secretin-like_CS"/>
</dbReference>
<feature type="transmembrane region" description="Helical" evidence="18">
    <location>
        <begin position="2936"/>
        <end position="2958"/>
    </location>
</feature>
<feature type="compositionally biased region" description="Low complexity" evidence="17">
    <location>
        <begin position="2095"/>
        <end position="2107"/>
    </location>
</feature>
<feature type="compositionally biased region" description="Low complexity" evidence="17">
    <location>
        <begin position="1311"/>
        <end position="1325"/>
    </location>
</feature>
<feature type="region of interest" description="Disordered" evidence="17">
    <location>
        <begin position="1302"/>
        <end position="1325"/>
    </location>
</feature>
<feature type="region of interest" description="Disordered" evidence="17">
    <location>
        <begin position="2044"/>
        <end position="2065"/>
    </location>
</feature>
<evidence type="ECO:0000259" key="21">
    <source>
        <dbReference type="PROSITE" id="PS51828"/>
    </source>
</evidence>
<keyword evidence="3 18" id="KW-0812">Transmembrane</keyword>
<keyword evidence="10" id="KW-0325">Glycoprotein</keyword>
<reference evidence="23" key="1">
    <citation type="submission" date="2025-08" db="UniProtKB">
        <authorList>
            <consortium name="RefSeq"/>
        </authorList>
    </citation>
    <scope>IDENTIFICATION</scope>
</reference>
<feature type="transmembrane region" description="Helical" evidence="18">
    <location>
        <begin position="2862"/>
        <end position="2890"/>
    </location>
</feature>
<gene>
    <name evidence="23" type="primary">Adgrg4</name>
</gene>
<dbReference type="PROSITE" id="PS50221">
    <property type="entry name" value="GAIN_B"/>
    <property type="match status" value="1"/>
</dbReference>
<dbReference type="PROSITE" id="PS51828">
    <property type="entry name" value="PTX_2"/>
    <property type="match status" value="1"/>
</dbReference>
<dbReference type="FunFam" id="2.60.220.50:FF:000018">
    <property type="entry name" value="Adhesion G protein-coupled receptor G6"/>
    <property type="match status" value="1"/>
</dbReference>
<dbReference type="SMART" id="SM00159">
    <property type="entry name" value="PTX"/>
    <property type="match status" value="1"/>
</dbReference>
<keyword evidence="8" id="KW-1015">Disulfide bond</keyword>
<comment type="function">
    <text evidence="14">Orphan adhesion G-protein coupled receptor (aGPCR). Ligand binding causes a conformation change that triggers signaling via guanine nucleotide-binding proteins (G proteins) and modulates the activity of downstream effectors, such as adenylate cyclase. ADGRG4 is coupled to G(s) G proteins and mediates activation of adenylate cyclase activity. May be act as sensor of mechanical forces.</text>
</comment>
<evidence type="ECO:0000256" key="12">
    <source>
        <dbReference type="ARBA" id="ARBA00069919"/>
    </source>
</evidence>
<evidence type="ECO:0000256" key="18">
    <source>
        <dbReference type="SAM" id="Phobius"/>
    </source>
</evidence>
<feature type="domain" description="GAIN-B" evidence="19">
    <location>
        <begin position="2555"/>
        <end position="2704"/>
    </location>
</feature>
<evidence type="ECO:0000256" key="17">
    <source>
        <dbReference type="SAM" id="MobiDB-lite"/>
    </source>
</evidence>
<dbReference type="PRINTS" id="PR00249">
    <property type="entry name" value="GPCRSECRETIN"/>
</dbReference>
<dbReference type="CDD" id="cd15997">
    <property type="entry name" value="7tmB2_GPR112"/>
    <property type="match status" value="1"/>
</dbReference>
<evidence type="ECO:0000256" key="15">
    <source>
        <dbReference type="ARBA" id="ARBA00093577"/>
    </source>
</evidence>
<dbReference type="Pfam" id="PF00002">
    <property type="entry name" value="7tm_2"/>
    <property type="match status" value="1"/>
</dbReference>
<comment type="similarity">
    <text evidence="2">Belongs to the G-protein coupled receptor 2 family. Adhesion G-protein coupled receptor (ADGR) subfamily.</text>
</comment>
<feature type="region of interest" description="Disordered" evidence="17">
    <location>
        <begin position="684"/>
        <end position="706"/>
    </location>
</feature>
<dbReference type="FunFam" id="1.20.1070.10:FF:000234">
    <property type="entry name" value="adhesion G-protein coupled receptor G4"/>
    <property type="match status" value="1"/>
</dbReference>
<dbReference type="InterPro" id="IPR013320">
    <property type="entry name" value="ConA-like_dom_sf"/>
</dbReference>
<dbReference type="InterPro" id="IPR000203">
    <property type="entry name" value="GPS"/>
</dbReference>
<accession>A0A6P3FQL1</accession>
<evidence type="ECO:0000313" key="23">
    <source>
        <dbReference type="RefSeq" id="XP_004643237.1"/>
    </source>
</evidence>
<dbReference type="Pfam" id="PF01825">
    <property type="entry name" value="GPS"/>
    <property type="match status" value="1"/>
</dbReference>
<keyword evidence="11" id="KW-0807">Transducer</keyword>
<keyword evidence="9 23" id="KW-0675">Receptor</keyword>
<dbReference type="GO" id="GO:0007166">
    <property type="term" value="P:cell surface receptor signaling pathway"/>
    <property type="evidence" value="ECO:0007669"/>
    <property type="project" value="InterPro"/>
</dbReference>
<comment type="subcellular location">
    <subcellularLocation>
        <location evidence="1">Membrane</location>
        <topology evidence="1">Multi-pass membrane protein</topology>
    </subcellularLocation>
</comment>
<evidence type="ECO:0000256" key="13">
    <source>
        <dbReference type="ARBA" id="ARBA00082055"/>
    </source>
</evidence>
<dbReference type="CTD" id="139378"/>
<dbReference type="SUPFAM" id="SSF49899">
    <property type="entry name" value="Concanavalin A-like lectins/glucanases"/>
    <property type="match status" value="1"/>
</dbReference>
<evidence type="ECO:0000256" key="3">
    <source>
        <dbReference type="ARBA" id="ARBA00022692"/>
    </source>
</evidence>
<sequence>MTEHIVHHRLYGVILMSSFIFLSDMLSLKGKRLDFYGRGDTHVSLTNTVPELSRCTACIDLVFRGDTSSSWIAFSYITNNRFRGREDIDLGLAGNRQQLIIYNLGKAFHISYHLIPLQWHTICLIWDGVKGRLELFLNKERILVIMDQPHNLPPNGTLVLGHFRKKGVGHLKPLIPRFTGSLYYFQLWDRILENEEFMKCLGGNVVSWEADVWLVNKIIPTVDRRLRCFVSENMTIQETSTTLSQQIELTTPSQVTGLKPQTTVHYSTVMSKSLPVFVTDYATISYSNATVPSLETTTTSKMLTTSIAETATFAVDTSSTSTAMTSPTQSISICNATDSMQITKSPSSESTRPTEIVQSTATKTFHPTTATNFLSTSLFSEDSIASQTSATESQSVITKMTSLFATTESTSMSPTSWPKHKPTDIAVSPISTSEQEFLVSTAAGTVPWSIVGGTSGKSTGIRTTSAFTPKSLLSSIAASADSVFPRNQTVSTLATTNMEKAFTIHSMMPTGATPTIITAETELPSTNFQNISLSHVEDAVSTFMPQETSSLALSPMKSFPITETQSVQTGFDAESPHPTLTPGITLAQEMTEAALSPIITGPVYTQKTPPAGEHMFTSISTISAPTVKAFEPGPTSLTDETAHWLSSEENAWTSRPDQMLLTRINSTTVLTFVSSENVTSAFHVSTTNPENSSTTTNLITPPEFPTESNATGVRYMTTLSTLTSPWLGNFSSISGTTSGANLPQFKLTTLLKTIPGLTVAANELSTIPGEEAVSPVDTVSTHADIKLNFSIQESTSESTHTESDGTIASGVTTVSVPKSATTLRSNNNLMTKETTSHHLKGKSTVAAISEVSLFPTVLKVTDESAQTVTASVTLSPFPGVEKLTTSLDNKIATAELEGSWISTTLMKTMPTNSYNGTPENFNSTHAYPTHWTSETSEGPLALSSTPESTKMFPEPLHTFTTRIIGASIDRTAKSWSSAILSLKTAASHSSATHIPITHIFSLPVTVSPATSMVVSGEAKVTIPVTSNLAMDFLTSMPLNVVNLSSATMTSALVPPLSQTTSVTNDIIPTQTDSINTTSEATVMSSMTLMSVPSQTETLVPLLRSPIPITTKTKVTLPSTSGDTVTPSTHTLVCSKPAAVSSTHAISTMSTSVATQPISQVDEIAPSTLSFPFTFSGSGDAASLAIGTTETPTVAETMPSHTSSNKLIASADVYISHSSTHLVNMSASTQLATGISTLPSAKDEMTISLGKTSRTMEVTEMSPSKNSFISYSKSTSSLEMTDAEFSETTEVSSYQTYSASEIPFETPTDENSTTSTTSKGTWTTPSLTSNYQVDVHISEMPNSLGKTTPPSQALTKTTFLPPEKENTSALSMHTPRTVEKIANSSSGTHQDASFVNTTSRTANTSNPEFINSTLSQFSSLKTPPEVTSFTSSISESIPAFPKSLSPSTAGLSNSKFTVVSNNRITTTLSVPNVPTLLRETPAEMSIPISEMSTLPGDVTAFTFKTFSDPLATIMTKSSKTTYPGCFKSPSVATSVLMPEIASIPVSDFTFSPAAVSSDTSTLIESFSTSLSPATPRMTVTTQASTLNVTPVIYPRLTSKSTVASSASTTSEMTDMSSRITPTSISIPTEATFLSMKTTPITTMAGPVTSVLNTTASPLLRTKNTEATSSIPKTTSFPSVLTTLKSPQEDEATPLGILSGITTSSISTVSNGRTTAFTNTHSRTPSPETVLSSTPLANPHTTLNIQVSPSWTNSKITPGPTESIKATSTYLSSNTGKMISLLQNTSLTTEFTKRTTSEDIPVVYPSWTRSSETTPSLISLLYSPHGAEARFSTPKISPTSQVVGFPGVGTKITSSKTQSLLMTSWKTHRAEDSQFPLSTTTHRPIPNKMETETPHLVPGTLSPLAASPASLVSKDAIAASTSPTSGMLTTLGTSENLSLSTSLRSTPTSWPDKPPILEKTTTYVTPRTTVPPNPLISMTTTSPMLTFLSSLPSGSMLMTAPHAVTSSMAEVSKSTFPTDTIPMYAFTNFTKLPFATGSTMLNKITSTPTLGSSTTGPPTSLPMSTQVTDNRMDNLTSLKTTSRAILTGNSGTMFQSPSFSGMSVSPSTSDHPISFGSMLPPSPTEASAWSRIPATSAPPSLILPKSTLESLINITTTTSTTARAPSPFISTGLAYSSTDVVSSLISSSFKATWLDSTFSFLTTKALTSPTASESIVSFYNIEMKFSVFDEESRVPITSVIHEFVKNWLNFIFEDSEFCLANLAVQIKSRGTSKEEMALFQSILERREGQAMATISHVPYSCACQVIIKASSSLEPTELISRIRNKIYGNLTHGNFTQDELVLLVKSDHVVVKKLEPGKCKADETPSKYKGTYKWLLTNPTETAQTRCIKNEDGNATRICSISIQTGKSQWAKPRLKQCKLLQGLPDKIVDLANITINDENADDVAEHILNLINESPPLDEEETRIIVSKIAEISKCDEISMNLTQIILQIITAVSEKQNDSTSHLHQVSNVILKIIERAGHKMEFSGRTANVTVSGLALAVLRVGHGFQGMAFSIRSYKDGTTPEIYLGAVPLEKTLASIYLPNSLSNRIPLNNLQTILFSFFGQTSLFKITNVTKALTSYVVSASISNAPIQNLADPVVITLQHIEGKRNYDQVHCAFWDFETNNGLGGWNSSGCKVKETNINYTVCQCDHLTHFGVLMDLSRSTVDPVNERILVIITYSGCGISSIFLGIAMVTYIAFYKLRKDYPSKILINLCTALLMLNLVFLVNSSLSSVQNVGLCVTAAVALHYFLLVSLTWMGLEAVHMYFALVKVFNIYIPNYILKFCLVGWGVPAITVAILLTVRKDLYGTLSPTTLFCWIKDDSIFYISVVAYFCLIFFVNLSMFCTVLAQLNSMKSQRQKTRRKMILRDLKGILSLTFLLGLTWGFAFFAWGPVRIFFLYLFAICNSLQGFLIFVFYCVMKESVREQWHIHLRCGWLRLDNFSDGSRRFGGCVGYKQKRVKKAFEHKLLTPSLKSTATSCTFKSLDCIQDTPSEISFSNDDFDEDPYCLSPLSCKVMPNCQSPSFFVLHTTETVWTNITKDNPMDQYDFLSDLMP</sequence>
<evidence type="ECO:0000256" key="11">
    <source>
        <dbReference type="ARBA" id="ARBA00023224"/>
    </source>
</evidence>
<evidence type="ECO:0000259" key="19">
    <source>
        <dbReference type="PROSITE" id="PS50221"/>
    </source>
</evidence>
<evidence type="ECO:0000256" key="14">
    <source>
        <dbReference type="ARBA" id="ARBA00093368"/>
    </source>
</evidence>
<keyword evidence="6" id="KW-0297">G-protein coupled receptor</keyword>
<evidence type="ECO:0000256" key="6">
    <source>
        <dbReference type="ARBA" id="ARBA00023040"/>
    </source>
</evidence>
<feature type="region of interest" description="Disordered" evidence="17">
    <location>
        <begin position="1339"/>
        <end position="1367"/>
    </location>
</feature>
<dbReference type="PROSITE" id="PS00650">
    <property type="entry name" value="G_PROTEIN_RECEP_F2_2"/>
    <property type="match status" value="1"/>
</dbReference>
<dbReference type="GeneID" id="101559896"/>
<feature type="transmembrane region" description="Helical" evidence="18">
    <location>
        <begin position="2749"/>
        <end position="2766"/>
    </location>
</feature>
<dbReference type="GO" id="GO:0005886">
    <property type="term" value="C:plasma membrane"/>
    <property type="evidence" value="ECO:0007669"/>
    <property type="project" value="TreeGrafter"/>
</dbReference>
<comment type="caution">
    <text evidence="16">Lacks conserved residue(s) required for the propagation of feature annotation.</text>
</comment>
<dbReference type="InParanoid" id="A0A6P3FQL1"/>
<feature type="transmembrane region" description="Helical" evidence="18">
    <location>
        <begin position="2911"/>
        <end position="2930"/>
    </location>
</feature>
<dbReference type="SMART" id="SM00303">
    <property type="entry name" value="GPS"/>
    <property type="match status" value="1"/>
</dbReference>
<proteinExistence type="inferred from homology"/>
<organism evidence="22 23">
    <name type="scientific">Octodon degus</name>
    <name type="common">Degu</name>
    <name type="synonym">Sciurus degus</name>
    <dbReference type="NCBI Taxonomy" id="10160"/>
    <lineage>
        <taxon>Eukaryota</taxon>
        <taxon>Metazoa</taxon>
        <taxon>Chordata</taxon>
        <taxon>Craniata</taxon>
        <taxon>Vertebrata</taxon>
        <taxon>Euteleostomi</taxon>
        <taxon>Mammalia</taxon>
        <taxon>Eutheria</taxon>
        <taxon>Euarchontoglires</taxon>
        <taxon>Glires</taxon>
        <taxon>Rodentia</taxon>
        <taxon>Hystricomorpha</taxon>
        <taxon>Octodontidae</taxon>
        <taxon>Octodon</taxon>
    </lineage>
</organism>
<feature type="transmembrane region" description="Helical" evidence="18">
    <location>
        <begin position="2820"/>
        <end position="2842"/>
    </location>
</feature>
<dbReference type="SUPFAM" id="SSF81321">
    <property type="entry name" value="Family A G protein-coupled receptor-like"/>
    <property type="match status" value="1"/>
</dbReference>
<dbReference type="Proteomes" id="UP000515203">
    <property type="component" value="Unplaced"/>
</dbReference>
<dbReference type="RefSeq" id="XP_004643237.1">
    <property type="nucleotide sequence ID" value="XM_004643180.1"/>
</dbReference>
<keyword evidence="4" id="KW-0732">Signal</keyword>
<evidence type="ECO:0000313" key="22">
    <source>
        <dbReference type="Proteomes" id="UP000515203"/>
    </source>
</evidence>
<evidence type="ECO:0000256" key="7">
    <source>
        <dbReference type="ARBA" id="ARBA00023136"/>
    </source>
</evidence>
<evidence type="ECO:0000256" key="8">
    <source>
        <dbReference type="ARBA" id="ARBA00023157"/>
    </source>
</evidence>
<evidence type="ECO:0000256" key="16">
    <source>
        <dbReference type="PROSITE-ProRule" id="PRU01172"/>
    </source>
</evidence>
<keyword evidence="22" id="KW-1185">Reference proteome</keyword>
<dbReference type="Gene3D" id="1.20.1070.10">
    <property type="entry name" value="Rhodopsin 7-helix transmembrane proteins"/>
    <property type="match status" value="1"/>
</dbReference>
<dbReference type="InterPro" id="IPR046338">
    <property type="entry name" value="GAIN_dom_sf"/>
</dbReference>
<dbReference type="InterPro" id="IPR000832">
    <property type="entry name" value="GPCR_2_secretin-like"/>
</dbReference>
<keyword evidence="5 18" id="KW-1133">Transmembrane helix</keyword>
<feature type="region of interest" description="Disordered" evidence="17">
    <location>
        <begin position="1717"/>
        <end position="1736"/>
    </location>
</feature>
<feature type="transmembrane region" description="Helical" evidence="18">
    <location>
        <begin position="2712"/>
        <end position="2737"/>
    </location>
</feature>
<evidence type="ECO:0000256" key="10">
    <source>
        <dbReference type="ARBA" id="ARBA00023180"/>
    </source>
</evidence>
<feature type="domain" description="Pentraxin (PTX)" evidence="21">
    <location>
        <begin position="29"/>
        <end position="228"/>
    </location>
</feature>
<dbReference type="PANTHER" id="PTHR12011">
    <property type="entry name" value="ADHESION G-PROTEIN COUPLED RECEPTOR"/>
    <property type="match status" value="1"/>
</dbReference>
<dbReference type="OrthoDB" id="10037534at2759"/>
<evidence type="ECO:0000256" key="5">
    <source>
        <dbReference type="ARBA" id="ARBA00022989"/>
    </source>
</evidence>
<evidence type="ECO:0000259" key="20">
    <source>
        <dbReference type="PROSITE" id="PS50261"/>
    </source>
</evidence>
<dbReference type="InterPro" id="IPR057244">
    <property type="entry name" value="GAIN_B"/>
</dbReference>
<dbReference type="GO" id="GO:0004930">
    <property type="term" value="F:G protein-coupled receptor activity"/>
    <property type="evidence" value="ECO:0007669"/>
    <property type="project" value="UniProtKB-KW"/>
</dbReference>